<keyword evidence="13" id="KW-0496">Mitochondrion</keyword>
<evidence type="ECO:0000256" key="1">
    <source>
        <dbReference type="ARBA" id="ARBA00004127"/>
    </source>
</evidence>
<dbReference type="PANTHER" id="PTHR15458:SF11">
    <property type="entry name" value="PHOSPHATIDYLETHANOLAMINE N-METHYLTRANSFERASE B"/>
    <property type="match status" value="1"/>
</dbReference>
<proteinExistence type="inferred from homology"/>
<keyword evidence="2 13" id="KW-0444">Lipid biosynthesis</keyword>
<comment type="catalytic activity">
    <reaction evidence="13">
        <text>a 1,2-diacyl-sn-glycero-3-phosphoethanolamine + S-adenosyl-L-methionine = a 1,2-diacyl-sn-glycero-3-phospho-N-methylethanolamine + S-adenosyl-L-homocysteine + H(+)</text>
        <dbReference type="Rhea" id="RHEA:11164"/>
        <dbReference type="ChEBI" id="CHEBI:15378"/>
        <dbReference type="ChEBI" id="CHEBI:57856"/>
        <dbReference type="ChEBI" id="CHEBI:59789"/>
        <dbReference type="ChEBI" id="CHEBI:64573"/>
        <dbReference type="ChEBI" id="CHEBI:64612"/>
        <dbReference type="EC" id="2.1.1.17"/>
    </reaction>
</comment>
<evidence type="ECO:0000256" key="3">
    <source>
        <dbReference type="ARBA" id="ARBA00022603"/>
    </source>
</evidence>
<gene>
    <name evidence="16" type="ORF">PROFUN_11085</name>
</gene>
<dbReference type="OrthoDB" id="8300106at2759"/>
<name>A0A2P6NAK1_9EUKA</name>
<evidence type="ECO:0000313" key="16">
    <source>
        <dbReference type="EMBL" id="PRP80971.1"/>
    </source>
</evidence>
<comment type="caution">
    <text evidence="13">Lacks conserved residue(s) required for the propagation of feature annotation.</text>
</comment>
<evidence type="ECO:0000256" key="7">
    <source>
        <dbReference type="ARBA" id="ARBA00022824"/>
    </source>
</evidence>
<dbReference type="GO" id="GO:0032259">
    <property type="term" value="P:methylation"/>
    <property type="evidence" value="ECO:0007669"/>
    <property type="project" value="UniProtKB-KW"/>
</dbReference>
<dbReference type="InParanoid" id="A0A2P6NAK1"/>
<dbReference type="Gene3D" id="1.20.120.1630">
    <property type="match status" value="1"/>
</dbReference>
<dbReference type="EC" id="2.1.1.17" evidence="13"/>
<keyword evidence="5 13" id="KW-0949">S-adenosyl-L-methionine</keyword>
<keyword evidence="6 13" id="KW-0812">Transmembrane</keyword>
<dbReference type="STRING" id="1890364.A0A2P6NAK1"/>
<dbReference type="EC" id="2.1.1.71" evidence="13"/>
<evidence type="ECO:0000256" key="13">
    <source>
        <dbReference type="HAMAP-Rule" id="MF_03216"/>
    </source>
</evidence>
<accession>A0A2P6NAK1</accession>
<evidence type="ECO:0000256" key="12">
    <source>
        <dbReference type="ARBA" id="ARBA00023264"/>
    </source>
</evidence>
<evidence type="ECO:0000256" key="8">
    <source>
        <dbReference type="ARBA" id="ARBA00022989"/>
    </source>
</evidence>
<dbReference type="Pfam" id="PF04191">
    <property type="entry name" value="PEMT"/>
    <property type="match status" value="1"/>
</dbReference>
<feature type="topological domain" description="Cytoplasmic" evidence="13">
    <location>
        <begin position="171"/>
        <end position="187"/>
    </location>
</feature>
<evidence type="ECO:0000256" key="4">
    <source>
        <dbReference type="ARBA" id="ARBA00022679"/>
    </source>
</evidence>
<comment type="catalytic activity">
    <reaction evidence="13">
        <text>a 1,2-diacyl-sn-glycero-3-phospho-N-methylethanolamine + S-adenosyl-L-methionine = a 1,2-diacyl-sn-glycero-3-phospho-N,N-dimethylethanolamine + S-adenosyl-L-homocysteine + H(+)</text>
        <dbReference type="Rhea" id="RHEA:32735"/>
        <dbReference type="ChEBI" id="CHEBI:15378"/>
        <dbReference type="ChEBI" id="CHEBI:57856"/>
        <dbReference type="ChEBI" id="CHEBI:59789"/>
        <dbReference type="ChEBI" id="CHEBI:64572"/>
        <dbReference type="ChEBI" id="CHEBI:64573"/>
        <dbReference type="EC" id="2.1.1.71"/>
    </reaction>
</comment>
<keyword evidence="8 13" id="KW-1133">Transmembrane helix</keyword>
<keyword evidence="11 13" id="KW-0594">Phospholipid biosynthesis</keyword>
<evidence type="ECO:0000256" key="11">
    <source>
        <dbReference type="ARBA" id="ARBA00023209"/>
    </source>
</evidence>
<evidence type="ECO:0000256" key="5">
    <source>
        <dbReference type="ARBA" id="ARBA00022691"/>
    </source>
</evidence>
<protein>
    <recommendedName>
        <fullName evidence="13">Phosphatidylethanolamine N-methyltransferase</fullName>
        <shortName evidence="13">PEAMT</shortName>
        <shortName evidence="13">PEMT</shortName>
        <ecNumber evidence="13">2.1.1.17</ecNumber>
        <ecNumber evidence="13">2.1.1.71</ecNumber>
    </recommendedName>
    <alternativeName>
        <fullName evidence="13">Phospholipid methyltransferase</fullName>
        <shortName evidence="13">PLMT</shortName>
    </alternativeName>
</protein>
<keyword evidence="10 13" id="KW-0472">Membrane</keyword>
<dbReference type="GO" id="GO:0005789">
    <property type="term" value="C:endoplasmic reticulum membrane"/>
    <property type="evidence" value="ECO:0007669"/>
    <property type="project" value="UniProtKB-SubCell"/>
</dbReference>
<dbReference type="Proteomes" id="UP000241769">
    <property type="component" value="Unassembled WGS sequence"/>
</dbReference>
<evidence type="ECO:0000256" key="10">
    <source>
        <dbReference type="ARBA" id="ARBA00023136"/>
    </source>
</evidence>
<evidence type="ECO:0000256" key="6">
    <source>
        <dbReference type="ARBA" id="ARBA00022692"/>
    </source>
</evidence>
<evidence type="ECO:0000256" key="9">
    <source>
        <dbReference type="ARBA" id="ARBA00023098"/>
    </source>
</evidence>
<evidence type="ECO:0000256" key="2">
    <source>
        <dbReference type="ARBA" id="ARBA00022516"/>
    </source>
</evidence>
<dbReference type="InterPro" id="IPR024960">
    <property type="entry name" value="PEMT/MFAP"/>
</dbReference>
<keyword evidence="15" id="KW-0732">Signal</keyword>
<comment type="caution">
    <text evidence="16">The sequence shown here is derived from an EMBL/GenBank/DDBJ whole genome shotgun (WGS) entry which is preliminary data.</text>
</comment>
<sequence length="187" mass="21360">MSFLAALAAIVLHVVNYNVTAQIEYNTRIFTRLLGKHAIYYYAVYLVSSAAVRDHFIDQQLRADSNTFPVPLIGWLPLLTSWTLFLFGIGLNLWTLYTLGIKGMYNGDSFGFLFDAPRCKVTTGPYQYLEDPQYVGTAIAMFAAALYYQSVTGLYLTIFLMLVFYLSVKYVEGPHMHRIYSEKNKKK</sequence>
<keyword evidence="7 13" id="KW-0256">Endoplasmic reticulum</keyword>
<feature type="chain" id="PRO_5015118077" description="Phosphatidylethanolamine N-methyltransferase" evidence="15">
    <location>
        <begin position="22"/>
        <end position="187"/>
    </location>
</feature>
<dbReference type="UniPathway" id="UPA00753"/>
<keyword evidence="4 13" id="KW-0808">Transferase</keyword>
<dbReference type="HAMAP" id="MF_03216">
    <property type="entry name" value="PLMT"/>
    <property type="match status" value="1"/>
</dbReference>
<comment type="catalytic activity">
    <reaction evidence="13">
        <text>a 1,2-diacyl-sn-glycero-3-phospho-N,N-dimethylethanolamine + S-adenosyl-L-methionine = a 1,2-diacyl-sn-glycero-3-phosphocholine + S-adenosyl-L-homocysteine + H(+)</text>
        <dbReference type="Rhea" id="RHEA:32739"/>
        <dbReference type="ChEBI" id="CHEBI:15378"/>
        <dbReference type="ChEBI" id="CHEBI:57643"/>
        <dbReference type="ChEBI" id="CHEBI:57856"/>
        <dbReference type="ChEBI" id="CHEBI:59789"/>
        <dbReference type="ChEBI" id="CHEBI:64572"/>
    </reaction>
</comment>
<feature type="binding site" evidence="13">
    <location>
        <begin position="172"/>
        <end position="173"/>
    </location>
    <ligand>
        <name>S-adenosyl-L-methionine</name>
        <dbReference type="ChEBI" id="CHEBI:59789"/>
    </ligand>
</feature>
<feature type="topological domain" description="Lumenal" evidence="13">
    <location>
        <begin position="1"/>
        <end position="2"/>
    </location>
</feature>
<comment type="similarity">
    <text evidence="13">Belongs to the class VI-like SAM-binding methyltransferase superfamily. PEMT/PEM2 methyltransferase family.</text>
</comment>
<feature type="transmembrane region" description="Helical" evidence="14">
    <location>
        <begin position="146"/>
        <end position="168"/>
    </location>
</feature>
<keyword evidence="3 13" id="KW-0489">Methyltransferase</keyword>
<dbReference type="GO" id="GO:0031966">
    <property type="term" value="C:mitochondrial membrane"/>
    <property type="evidence" value="ECO:0007669"/>
    <property type="project" value="UniProtKB-SubCell"/>
</dbReference>
<comment type="subcellular location">
    <subcellularLocation>
        <location evidence="1">Endomembrane system</location>
        <topology evidence="1">Multi-pass membrane protein</topology>
    </subcellularLocation>
    <subcellularLocation>
        <location evidence="13">Endoplasmic reticulum membrane</location>
        <topology evidence="13">Multi-pass membrane protein</topology>
    </subcellularLocation>
    <subcellularLocation>
        <location evidence="13">Mitochondrion membrane</location>
        <topology evidence="13">Multi-pass membrane protein</topology>
    </subcellularLocation>
</comment>
<evidence type="ECO:0000313" key="17">
    <source>
        <dbReference type="Proteomes" id="UP000241769"/>
    </source>
</evidence>
<feature type="binding site" evidence="13">
    <location>
        <begin position="86"/>
        <end position="88"/>
    </location>
    <ligand>
        <name>S-adenosyl-L-methionine</name>
        <dbReference type="ChEBI" id="CHEBI:59789"/>
    </ligand>
</feature>
<dbReference type="GO" id="GO:0000773">
    <property type="term" value="F:phosphatidyl-N-methylethanolamine N-methyltransferase activity"/>
    <property type="evidence" value="ECO:0007669"/>
    <property type="project" value="UniProtKB-UniRule"/>
</dbReference>
<organism evidence="16 17">
    <name type="scientific">Planoprotostelium fungivorum</name>
    <dbReference type="NCBI Taxonomy" id="1890364"/>
    <lineage>
        <taxon>Eukaryota</taxon>
        <taxon>Amoebozoa</taxon>
        <taxon>Evosea</taxon>
        <taxon>Variosea</taxon>
        <taxon>Cavosteliida</taxon>
        <taxon>Cavosteliaceae</taxon>
        <taxon>Planoprotostelium</taxon>
    </lineage>
</organism>
<reference evidence="16 17" key="1">
    <citation type="journal article" date="2018" name="Genome Biol. Evol.">
        <title>Multiple Roots of Fruiting Body Formation in Amoebozoa.</title>
        <authorList>
            <person name="Hillmann F."/>
            <person name="Forbes G."/>
            <person name="Novohradska S."/>
            <person name="Ferling I."/>
            <person name="Riege K."/>
            <person name="Groth M."/>
            <person name="Westermann M."/>
            <person name="Marz M."/>
            <person name="Spaller T."/>
            <person name="Winckler T."/>
            <person name="Schaap P."/>
            <person name="Glockner G."/>
        </authorList>
    </citation>
    <scope>NUCLEOTIDE SEQUENCE [LARGE SCALE GENOMIC DNA]</scope>
    <source>
        <strain evidence="16 17">Jena</strain>
    </source>
</reference>
<dbReference type="EMBL" id="MDYQ01000133">
    <property type="protein sequence ID" value="PRP80971.1"/>
    <property type="molecule type" value="Genomic_DNA"/>
</dbReference>
<keyword evidence="12 13" id="KW-1208">Phospholipid metabolism</keyword>
<dbReference type="GO" id="GO:0006656">
    <property type="term" value="P:phosphatidylcholine biosynthetic process"/>
    <property type="evidence" value="ECO:0007669"/>
    <property type="project" value="UniProtKB-UniRule"/>
</dbReference>
<dbReference type="InterPro" id="IPR007318">
    <property type="entry name" value="Phopholipid_MeTrfase"/>
</dbReference>
<keyword evidence="17" id="KW-1185">Reference proteome</keyword>
<feature type="transmembrane region" description="Helical" evidence="14">
    <location>
        <begin position="37"/>
        <end position="56"/>
    </location>
</feature>
<dbReference type="AlphaFoldDB" id="A0A2P6NAK1"/>
<evidence type="ECO:0000256" key="15">
    <source>
        <dbReference type="SAM" id="SignalP"/>
    </source>
</evidence>
<keyword evidence="9 13" id="KW-0443">Lipid metabolism</keyword>
<comment type="function">
    <text evidence="13">Catalyzes the three sequential steps of the methylation pathway for the biosynthesis of phosphatidylcholine, a critical and essential component for membrane structure. Uses S-adenosylmethionine (S-adenosyl-L-methionine, SAM or AdoMet) as the methyl group donor for the methylation of phosphatidylethanolamine (1,2-diacyl-sn-glycero-3-phosphoethanolamine, PE) to phosphatidylmonomethylethanolamine (1,2-diacyl-sn-glycero-3-phospho-N-methylethanolamine, PMME), PMME to phosphatidyldimethylethanolamine (1,2-diacyl-sn-glycero-3-phospho-N,N-dimethylethanolamine, PDME), and PDME to phosphatidylcholine (1,2-diacyl-sn-glycero-3-phosphocholine, PC), producing S-adenosyl-L-homocysteine in each step.</text>
</comment>
<dbReference type="PANTHER" id="PTHR15458">
    <property type="entry name" value="PHOSPHATIDYLETHANOLAMINE N-METHYLTRANSFERASE"/>
    <property type="match status" value="1"/>
</dbReference>
<dbReference type="GO" id="GO:0004608">
    <property type="term" value="F:phosphatidylethanolamine N-methyltransferase activity"/>
    <property type="evidence" value="ECO:0007669"/>
    <property type="project" value="UniProtKB-UniRule"/>
</dbReference>
<feature type="topological domain" description="Lumenal" evidence="13">
    <location>
        <begin position="22"/>
        <end position="33"/>
    </location>
</feature>
<feature type="signal peptide" evidence="15">
    <location>
        <begin position="1"/>
        <end position="21"/>
    </location>
</feature>
<feature type="transmembrane region" description="Helical" evidence="14">
    <location>
        <begin position="68"/>
        <end position="94"/>
    </location>
</feature>
<comment type="pathway">
    <text evidence="13">Phospholipid metabolism; phosphatidylcholine biosynthesis.</text>
</comment>
<evidence type="ECO:0000256" key="14">
    <source>
        <dbReference type="SAM" id="Phobius"/>
    </source>
</evidence>